<evidence type="ECO:0000259" key="4">
    <source>
        <dbReference type="Pfam" id="PF07743"/>
    </source>
</evidence>
<feature type="compositionally biased region" description="Low complexity" evidence="3">
    <location>
        <begin position="47"/>
        <end position="60"/>
    </location>
</feature>
<dbReference type="InterPro" id="IPR004640">
    <property type="entry name" value="HscB"/>
</dbReference>
<dbReference type="InterPro" id="IPR036386">
    <property type="entry name" value="HscB_C_sf"/>
</dbReference>
<dbReference type="SUPFAM" id="SSF46565">
    <property type="entry name" value="Chaperone J-domain"/>
    <property type="match status" value="1"/>
</dbReference>
<dbReference type="EMBL" id="ONZQ02000001">
    <property type="protein sequence ID" value="SPN96771.1"/>
    <property type="molecule type" value="Genomic_DNA"/>
</dbReference>
<dbReference type="NCBIfam" id="TIGR00714">
    <property type="entry name" value="hscB"/>
    <property type="match status" value="1"/>
</dbReference>
<accession>A0AAE8MP46</accession>
<dbReference type="PANTHER" id="PTHR14021:SF15">
    <property type="entry name" value="IRON-SULFUR CLUSTER CO-CHAPERONE PROTEIN HSCB"/>
    <property type="match status" value="1"/>
</dbReference>
<dbReference type="Pfam" id="PF07743">
    <property type="entry name" value="HSCB_C"/>
    <property type="match status" value="1"/>
</dbReference>
<sequence length="269" mass="29807">MPLSALSASRAATRLCAQCRVTPRATQALFSTSAPAHPLSPQPRACRQQTQTQKPQSPSRARYISWTAARRADAASSSARAAAASEAAPAPHATYYDLFPQSLPDGPPPRGPFAVDVRALRREFLQLQARAHPDIQPFEHRTRAQSASAHLNEAFRTIADPLLRAQYLLSLRGLDVAGDETGQVADMELLADVMEAREEIEEAQGEEDLVGPREVNDGRIEESVEALERAFEEDDMDAAKKEAVRLRYWFNIKQCLHDWEPGKPVELHH</sequence>
<dbReference type="GO" id="GO:0051259">
    <property type="term" value="P:protein complex oligomerization"/>
    <property type="evidence" value="ECO:0007669"/>
    <property type="project" value="InterPro"/>
</dbReference>
<dbReference type="GO" id="GO:0044571">
    <property type="term" value="P:[2Fe-2S] cluster assembly"/>
    <property type="evidence" value="ECO:0007669"/>
    <property type="project" value="InterPro"/>
</dbReference>
<feature type="domain" description="Co-chaperone HscB C-terminal oligomerisation" evidence="4">
    <location>
        <begin position="186"/>
        <end position="254"/>
    </location>
</feature>
<dbReference type="Proteomes" id="UP001187682">
    <property type="component" value="Unassembled WGS sequence"/>
</dbReference>
<dbReference type="GO" id="GO:0005739">
    <property type="term" value="C:mitochondrion"/>
    <property type="evidence" value="ECO:0007669"/>
    <property type="project" value="TreeGrafter"/>
</dbReference>
<dbReference type="SUPFAM" id="SSF47144">
    <property type="entry name" value="HSC20 (HSCB), C-terminal oligomerisation domain"/>
    <property type="match status" value="1"/>
</dbReference>
<keyword evidence="2" id="KW-0143">Chaperone</keyword>
<dbReference type="AlphaFoldDB" id="A0AAE8MP46"/>
<evidence type="ECO:0000313" key="5">
    <source>
        <dbReference type="EMBL" id="SPN96771.1"/>
    </source>
</evidence>
<name>A0AAE8MP46_9PEZI</name>
<feature type="region of interest" description="Disordered" evidence="3">
    <location>
        <begin position="33"/>
        <end position="62"/>
    </location>
</feature>
<proteinExistence type="inferred from homology"/>
<keyword evidence="6" id="KW-1185">Reference proteome</keyword>
<dbReference type="Gene3D" id="1.20.1280.20">
    <property type="entry name" value="HscB, C-terminal domain"/>
    <property type="match status" value="1"/>
</dbReference>
<dbReference type="InterPro" id="IPR036869">
    <property type="entry name" value="J_dom_sf"/>
</dbReference>
<dbReference type="InterPro" id="IPR009073">
    <property type="entry name" value="HscB_oligo_C"/>
</dbReference>
<dbReference type="GO" id="GO:0001671">
    <property type="term" value="F:ATPase activator activity"/>
    <property type="evidence" value="ECO:0007669"/>
    <property type="project" value="InterPro"/>
</dbReference>
<dbReference type="Gene3D" id="1.10.287.110">
    <property type="entry name" value="DnaJ domain"/>
    <property type="match status" value="1"/>
</dbReference>
<comment type="similarity">
    <text evidence="1">Belongs to the HscB family.</text>
</comment>
<protein>
    <submittedName>
        <fullName evidence="5">Related to related molecular chaperone</fullName>
    </submittedName>
</protein>
<evidence type="ECO:0000256" key="3">
    <source>
        <dbReference type="SAM" id="MobiDB-lite"/>
    </source>
</evidence>
<evidence type="ECO:0000256" key="1">
    <source>
        <dbReference type="ARBA" id="ARBA00010476"/>
    </source>
</evidence>
<comment type="caution">
    <text evidence="5">The sequence shown here is derived from an EMBL/GenBank/DDBJ whole genome shotgun (WGS) entry which is preliminary data.</text>
</comment>
<dbReference type="PANTHER" id="PTHR14021">
    <property type="entry name" value="IRON-SULFUR CLUSTER CO-CHAPERONE PROTEIN HSCB"/>
    <property type="match status" value="1"/>
</dbReference>
<organism evidence="5 6">
    <name type="scientific">Cephalotrichum gorgonifer</name>
    <dbReference type="NCBI Taxonomy" id="2041049"/>
    <lineage>
        <taxon>Eukaryota</taxon>
        <taxon>Fungi</taxon>
        <taxon>Dikarya</taxon>
        <taxon>Ascomycota</taxon>
        <taxon>Pezizomycotina</taxon>
        <taxon>Sordariomycetes</taxon>
        <taxon>Hypocreomycetidae</taxon>
        <taxon>Microascales</taxon>
        <taxon>Microascaceae</taxon>
        <taxon>Cephalotrichum</taxon>
    </lineage>
</organism>
<gene>
    <name evidence="5" type="ORF">DNG_00291</name>
</gene>
<evidence type="ECO:0000313" key="6">
    <source>
        <dbReference type="Proteomes" id="UP001187682"/>
    </source>
</evidence>
<reference evidence="5" key="1">
    <citation type="submission" date="2018-03" db="EMBL/GenBank/DDBJ databases">
        <authorList>
            <person name="Guldener U."/>
        </authorList>
    </citation>
    <scope>NUCLEOTIDE SEQUENCE</scope>
</reference>
<evidence type="ECO:0000256" key="2">
    <source>
        <dbReference type="ARBA" id="ARBA00023186"/>
    </source>
</evidence>
<dbReference type="GO" id="GO:0051087">
    <property type="term" value="F:protein-folding chaperone binding"/>
    <property type="evidence" value="ECO:0007669"/>
    <property type="project" value="InterPro"/>
</dbReference>